<reference evidence="2 3" key="1">
    <citation type="submission" date="2021-03" db="EMBL/GenBank/DDBJ databases">
        <title>Antimicrobial resistance genes in bacteria isolated from Japanese honey, and their potential for conferring macrolide and lincosamide resistance in the American foulbrood pathogen Paenibacillus larvae.</title>
        <authorList>
            <person name="Okamoto M."/>
            <person name="Kumagai M."/>
            <person name="Kanamori H."/>
            <person name="Takamatsu D."/>
        </authorList>
    </citation>
    <scope>NUCLEOTIDE SEQUENCE [LARGE SCALE GENOMIC DNA]</scope>
    <source>
        <strain evidence="2 3">J41TS12</strain>
    </source>
</reference>
<evidence type="ECO:0000313" key="2">
    <source>
        <dbReference type="EMBL" id="GIO38152.1"/>
    </source>
</evidence>
<organism evidence="2 3">
    <name type="scientific">Paenibacillus antibioticophila</name>
    <dbReference type="NCBI Taxonomy" id="1274374"/>
    <lineage>
        <taxon>Bacteria</taxon>
        <taxon>Bacillati</taxon>
        <taxon>Bacillota</taxon>
        <taxon>Bacilli</taxon>
        <taxon>Bacillales</taxon>
        <taxon>Paenibacillaceae</taxon>
        <taxon>Paenibacillus</taxon>
    </lineage>
</organism>
<evidence type="ECO:0000313" key="3">
    <source>
        <dbReference type="Proteomes" id="UP000681162"/>
    </source>
</evidence>
<protein>
    <submittedName>
        <fullName evidence="2">Uncharacterized protein</fullName>
    </submittedName>
</protein>
<dbReference type="Proteomes" id="UP000681162">
    <property type="component" value="Unassembled WGS sequence"/>
</dbReference>
<feature type="coiled-coil region" evidence="1">
    <location>
        <begin position="60"/>
        <end position="105"/>
    </location>
</feature>
<proteinExistence type="predicted"/>
<dbReference type="EMBL" id="BORR01000010">
    <property type="protein sequence ID" value="GIO38152.1"/>
    <property type="molecule type" value="Genomic_DNA"/>
</dbReference>
<dbReference type="AlphaFoldDB" id="A0A919XWY8"/>
<name>A0A919XWY8_9BACL</name>
<keyword evidence="3" id="KW-1185">Reference proteome</keyword>
<accession>A0A919XWY8</accession>
<evidence type="ECO:0000256" key="1">
    <source>
        <dbReference type="SAM" id="Coils"/>
    </source>
</evidence>
<sequence length="125" mass="14566">MGLLAQAQAEELRQPGMSMDPQAAAQVRAEVRQLLDQAEYFETLGNQKDGHPRLEIHPRIIELEREVSSLKEVLQFNERVLARQWQELEDAKEEAVAMVQRAEVRIPETERTLDYQMARLKELKR</sequence>
<dbReference type="RefSeq" id="WP_249413057.1">
    <property type="nucleotide sequence ID" value="NZ_BORR01000010.1"/>
</dbReference>
<comment type="caution">
    <text evidence="2">The sequence shown here is derived from an EMBL/GenBank/DDBJ whole genome shotgun (WGS) entry which is preliminary data.</text>
</comment>
<gene>
    <name evidence="2" type="ORF">J41TS12_30130</name>
</gene>
<keyword evidence="1" id="KW-0175">Coiled coil</keyword>